<dbReference type="InterPro" id="IPR049278">
    <property type="entry name" value="MS_channel_C"/>
</dbReference>
<dbReference type="InterPro" id="IPR023408">
    <property type="entry name" value="MscS_beta-dom_sf"/>
</dbReference>
<reference evidence="10 11" key="1">
    <citation type="submission" date="2019-12" db="EMBL/GenBank/DDBJ databases">
        <authorList>
            <person name="Zhao J."/>
        </authorList>
    </citation>
    <scope>NUCLEOTIDE SEQUENCE [LARGE SCALE GENOMIC DNA]</scope>
    <source>
        <strain evidence="10 11">S-15</strain>
    </source>
</reference>
<evidence type="ECO:0000256" key="3">
    <source>
        <dbReference type="ARBA" id="ARBA00022475"/>
    </source>
</evidence>
<dbReference type="SUPFAM" id="SSF50182">
    <property type="entry name" value="Sm-like ribonucleoproteins"/>
    <property type="match status" value="1"/>
</dbReference>
<dbReference type="RefSeq" id="WP_160631303.1">
    <property type="nucleotide sequence ID" value="NZ_WWNE01000003.1"/>
</dbReference>
<proteinExistence type="inferred from homology"/>
<accession>A0A6N9NG65</accession>
<name>A0A6N9NG65_9FLAO</name>
<dbReference type="PANTHER" id="PTHR30221">
    <property type="entry name" value="SMALL-CONDUCTANCE MECHANOSENSITIVE CHANNEL"/>
    <property type="match status" value="1"/>
</dbReference>
<comment type="subcellular location">
    <subcellularLocation>
        <location evidence="1">Cell membrane</location>
        <topology evidence="1">Multi-pass membrane protein</topology>
    </subcellularLocation>
</comment>
<dbReference type="EMBL" id="WWNE01000003">
    <property type="protein sequence ID" value="NBG64802.1"/>
    <property type="molecule type" value="Genomic_DNA"/>
</dbReference>
<keyword evidence="5 7" id="KW-1133">Transmembrane helix</keyword>
<dbReference type="Proteomes" id="UP000470771">
    <property type="component" value="Unassembled WGS sequence"/>
</dbReference>
<feature type="domain" description="Mechanosensitive ion channel MscS" evidence="8">
    <location>
        <begin position="107"/>
        <end position="172"/>
    </location>
</feature>
<dbReference type="InterPro" id="IPR006685">
    <property type="entry name" value="MscS_channel_2nd"/>
</dbReference>
<sequence>MEEIDVTKYQDQMVEMVITYGPKLILAILTLIIGLWVIKFFTKTVSNLLDKREIDASLKPFLKSLFSMVLKVLLVITVMGMVGIEMTSFIAILGAAGLAIGMALSGTLQNFSGGVILLIIKPFKVGDFIEAQGFSGTVTAIQIFNTILKTPNNQTIIIPNGGLSTGSVTNYSTESTRRLVQTYGIDYSDDVKQAREILLRIINEDSRVLKDPAPVVVLEGLGDSSVNLSLRAWTKNEDYWNVNFETTEKVKYAFDKEGVSFPFPQRDVHMIPANK</sequence>
<evidence type="ECO:0000313" key="11">
    <source>
        <dbReference type="Proteomes" id="UP000470771"/>
    </source>
</evidence>
<evidence type="ECO:0000256" key="4">
    <source>
        <dbReference type="ARBA" id="ARBA00022692"/>
    </source>
</evidence>
<keyword evidence="6 7" id="KW-0472">Membrane</keyword>
<evidence type="ECO:0000256" key="1">
    <source>
        <dbReference type="ARBA" id="ARBA00004651"/>
    </source>
</evidence>
<evidence type="ECO:0000259" key="8">
    <source>
        <dbReference type="Pfam" id="PF00924"/>
    </source>
</evidence>
<protein>
    <submittedName>
        <fullName evidence="10">Mechanosensitive ion channel</fullName>
    </submittedName>
</protein>
<dbReference type="InterPro" id="IPR010920">
    <property type="entry name" value="LSM_dom_sf"/>
</dbReference>
<evidence type="ECO:0000256" key="7">
    <source>
        <dbReference type="SAM" id="Phobius"/>
    </source>
</evidence>
<dbReference type="GO" id="GO:0008381">
    <property type="term" value="F:mechanosensitive monoatomic ion channel activity"/>
    <property type="evidence" value="ECO:0007669"/>
    <property type="project" value="InterPro"/>
</dbReference>
<feature type="domain" description="Mechanosensitive ion channel MscS C-terminal" evidence="9">
    <location>
        <begin position="182"/>
        <end position="261"/>
    </location>
</feature>
<feature type="transmembrane region" description="Helical" evidence="7">
    <location>
        <begin position="61"/>
        <end position="84"/>
    </location>
</feature>
<keyword evidence="3" id="KW-1003">Cell membrane</keyword>
<keyword evidence="11" id="KW-1185">Reference proteome</keyword>
<dbReference type="Gene3D" id="2.30.30.60">
    <property type="match status" value="1"/>
</dbReference>
<dbReference type="Pfam" id="PF00924">
    <property type="entry name" value="MS_channel_2nd"/>
    <property type="match status" value="1"/>
</dbReference>
<evidence type="ECO:0000259" key="9">
    <source>
        <dbReference type="Pfam" id="PF21082"/>
    </source>
</evidence>
<dbReference type="InterPro" id="IPR011014">
    <property type="entry name" value="MscS_channel_TM-2"/>
</dbReference>
<dbReference type="InterPro" id="IPR045275">
    <property type="entry name" value="MscS_archaea/bacteria_type"/>
</dbReference>
<dbReference type="Pfam" id="PF05552">
    <property type="entry name" value="MS_channel_1st_1"/>
    <property type="match status" value="1"/>
</dbReference>
<dbReference type="SUPFAM" id="SSF82861">
    <property type="entry name" value="Mechanosensitive channel protein MscS (YggB), transmembrane region"/>
    <property type="match status" value="1"/>
</dbReference>
<evidence type="ECO:0000256" key="5">
    <source>
        <dbReference type="ARBA" id="ARBA00022989"/>
    </source>
</evidence>
<dbReference type="Gene3D" id="1.10.287.1260">
    <property type="match status" value="1"/>
</dbReference>
<comment type="caution">
    <text evidence="10">The sequence shown here is derived from an EMBL/GenBank/DDBJ whole genome shotgun (WGS) entry which is preliminary data.</text>
</comment>
<feature type="transmembrane region" description="Helical" evidence="7">
    <location>
        <begin position="20"/>
        <end position="41"/>
    </location>
</feature>
<dbReference type="Pfam" id="PF21082">
    <property type="entry name" value="MS_channel_3rd"/>
    <property type="match status" value="1"/>
</dbReference>
<evidence type="ECO:0000313" key="10">
    <source>
        <dbReference type="EMBL" id="NBG64802.1"/>
    </source>
</evidence>
<dbReference type="GO" id="GO:0005886">
    <property type="term" value="C:plasma membrane"/>
    <property type="evidence" value="ECO:0007669"/>
    <property type="project" value="UniProtKB-SubCell"/>
</dbReference>
<feature type="transmembrane region" description="Helical" evidence="7">
    <location>
        <begin position="90"/>
        <end position="120"/>
    </location>
</feature>
<organism evidence="10 11">
    <name type="scientific">Acidiluteibacter ferrifornacis</name>
    <dbReference type="NCBI Taxonomy" id="2692424"/>
    <lineage>
        <taxon>Bacteria</taxon>
        <taxon>Pseudomonadati</taxon>
        <taxon>Bacteroidota</taxon>
        <taxon>Flavobacteriia</taxon>
        <taxon>Flavobacteriales</taxon>
        <taxon>Cryomorphaceae</taxon>
        <taxon>Acidiluteibacter</taxon>
    </lineage>
</organism>
<keyword evidence="4 7" id="KW-0812">Transmembrane</keyword>
<dbReference type="AlphaFoldDB" id="A0A6N9NG65"/>
<evidence type="ECO:0000256" key="6">
    <source>
        <dbReference type="ARBA" id="ARBA00023136"/>
    </source>
</evidence>
<dbReference type="InterPro" id="IPR011066">
    <property type="entry name" value="MscS_channel_C_sf"/>
</dbReference>
<comment type="similarity">
    <text evidence="2">Belongs to the MscS (TC 1.A.23) family.</text>
</comment>
<dbReference type="SUPFAM" id="SSF82689">
    <property type="entry name" value="Mechanosensitive channel protein MscS (YggB), C-terminal domain"/>
    <property type="match status" value="1"/>
</dbReference>
<gene>
    <name evidence="10" type="ORF">GQN54_01645</name>
</gene>
<dbReference type="Gene3D" id="3.30.70.100">
    <property type="match status" value="1"/>
</dbReference>
<dbReference type="PANTHER" id="PTHR30221:SF1">
    <property type="entry name" value="SMALL-CONDUCTANCE MECHANOSENSITIVE CHANNEL"/>
    <property type="match status" value="1"/>
</dbReference>
<dbReference type="InterPro" id="IPR008910">
    <property type="entry name" value="MSC_TM_helix"/>
</dbReference>
<evidence type="ECO:0000256" key="2">
    <source>
        <dbReference type="ARBA" id="ARBA00008017"/>
    </source>
</evidence>